<dbReference type="Proteomes" id="UP000001058">
    <property type="component" value="Unassembled WGS sequence"/>
</dbReference>
<feature type="compositionally biased region" description="Gly residues" evidence="4">
    <location>
        <begin position="932"/>
        <end position="941"/>
    </location>
</feature>
<dbReference type="AlphaFoldDB" id="D8U7R4"/>
<accession>D8U7R4</accession>
<evidence type="ECO:0000256" key="1">
    <source>
        <dbReference type="ARBA" id="ARBA00022786"/>
    </source>
</evidence>
<keyword evidence="6" id="KW-1185">Reference proteome</keyword>
<dbReference type="InterPro" id="IPR011989">
    <property type="entry name" value="ARM-like"/>
</dbReference>
<evidence type="ECO:0000256" key="3">
    <source>
        <dbReference type="SAM" id="Coils"/>
    </source>
</evidence>
<dbReference type="OrthoDB" id="548721at2759"/>
<organism evidence="6">
    <name type="scientific">Volvox carteri f. nagariensis</name>
    <dbReference type="NCBI Taxonomy" id="3068"/>
    <lineage>
        <taxon>Eukaryota</taxon>
        <taxon>Viridiplantae</taxon>
        <taxon>Chlorophyta</taxon>
        <taxon>core chlorophytes</taxon>
        <taxon>Chlorophyceae</taxon>
        <taxon>CS clade</taxon>
        <taxon>Chlamydomonadales</taxon>
        <taxon>Volvocaceae</taxon>
        <taxon>Volvox</taxon>
    </lineage>
</organism>
<feature type="region of interest" description="Disordered" evidence="4">
    <location>
        <begin position="906"/>
        <end position="956"/>
    </location>
</feature>
<keyword evidence="3" id="KW-0175">Coiled coil</keyword>
<feature type="compositionally biased region" description="Low complexity" evidence="4">
    <location>
        <begin position="14"/>
        <end position="26"/>
    </location>
</feature>
<dbReference type="InterPro" id="IPR016024">
    <property type="entry name" value="ARM-type_fold"/>
</dbReference>
<evidence type="ECO:0000313" key="5">
    <source>
        <dbReference type="EMBL" id="EFJ44279.1"/>
    </source>
</evidence>
<evidence type="ECO:0000256" key="4">
    <source>
        <dbReference type="SAM" id="MobiDB-lite"/>
    </source>
</evidence>
<dbReference type="GeneID" id="9626187"/>
<keyword evidence="1" id="KW-0833">Ubl conjugation pathway</keyword>
<feature type="compositionally biased region" description="Gly residues" evidence="4">
    <location>
        <begin position="341"/>
        <end position="351"/>
    </location>
</feature>
<dbReference type="Gene3D" id="1.25.10.10">
    <property type="entry name" value="Leucine-rich Repeat Variant"/>
    <property type="match status" value="2"/>
</dbReference>
<feature type="repeat" description="ARM" evidence="2">
    <location>
        <begin position="481"/>
        <end position="524"/>
    </location>
</feature>
<proteinExistence type="predicted"/>
<feature type="region of interest" description="Disordered" evidence="4">
    <location>
        <begin position="336"/>
        <end position="356"/>
    </location>
</feature>
<feature type="region of interest" description="Disordered" evidence="4">
    <location>
        <begin position="803"/>
        <end position="823"/>
    </location>
</feature>
<dbReference type="RefSeq" id="XP_002954638.1">
    <property type="nucleotide sequence ID" value="XM_002954592.1"/>
</dbReference>
<dbReference type="InParanoid" id="D8U7R4"/>
<dbReference type="EMBL" id="GL378365">
    <property type="protein sequence ID" value="EFJ44279.1"/>
    <property type="molecule type" value="Genomic_DNA"/>
</dbReference>
<feature type="compositionally biased region" description="Pro residues" evidence="4">
    <location>
        <begin position="810"/>
        <end position="820"/>
    </location>
</feature>
<dbReference type="PANTHER" id="PTHR23315">
    <property type="entry name" value="U BOX DOMAIN-CONTAINING"/>
    <property type="match status" value="1"/>
</dbReference>
<dbReference type="PROSITE" id="PS50176">
    <property type="entry name" value="ARM_REPEAT"/>
    <property type="match status" value="1"/>
</dbReference>
<dbReference type="PANTHER" id="PTHR23315:SF7">
    <property type="entry name" value="U-BOX DOMAIN-CONTAINING PROTEIN 4"/>
    <property type="match status" value="1"/>
</dbReference>
<protein>
    <submittedName>
        <fullName evidence="5">Uncharacterized protein</fullName>
    </submittedName>
</protein>
<evidence type="ECO:0000256" key="2">
    <source>
        <dbReference type="PROSITE-ProRule" id="PRU00259"/>
    </source>
</evidence>
<gene>
    <name evidence="5" type="ORF">VOLCADRAFT_95541</name>
</gene>
<name>D8U7R4_VOLCA</name>
<evidence type="ECO:0000313" key="6">
    <source>
        <dbReference type="Proteomes" id="UP000001058"/>
    </source>
</evidence>
<dbReference type="InterPro" id="IPR000225">
    <property type="entry name" value="Armadillo"/>
</dbReference>
<sequence>MQKRTPKPTGSPHPTSSPARQPSSSTPQPPRPQATQEGPCGTQPQTELSQPPQPPPPSTSAPSMGATCKPDSTPAVQSQAQLPPSYPGPPRHEAPAGGRPPGVEPQVSTPAVQNPRDPDPTQPPQTGTQERARELTSLLARRLDEQLQQQAAAEEQQQRFLARRAQSGLGALSTSTSRRSSLRTHSTTATTGPPGGAANTNTTSSTRRRGGPASSLTGSTSISCKGGEGAGGLGEEVEALLGGYGAAGGGGGGGGVNRFQALLRDLMDSAQTQLLLPGDTHTEEDAAALQAAAGCTADQAARLLDCLAVVRAAADSLAPPAASTLDPDVVDLETEADGAGRTSGTGGGGAAGAAPGPQQLTRQLGFLAGLVNEAPGLRTAAMARDAAAHLLRILTHHPEKAAAANAALVLGALAAGPHPHKTTLVAAGVVDGLLQAARGRTAAAEAAGGDAPVVTANACSALGNLSIGHAAGAAAIAASPGGIDTLISLLAVSNAPNVRTNAAGVLVQLMGAHESYRAAVVAAGGVPALAAGMLRGPDAAACNSVTALYNLAALTPPSVRPAMSEAGGSLAVVPQLLLCMAGRNIRGEADESVAASTSARVNASAVLLELCKDPAAAPLLADAALAVPAALAALTAGRLPPLPPLPSASPAPPPTPPSSDLLSGGVDLLYPVPPVVRGNCLLCMMALARMGSTMQLELGRCGAVGTLLELLESGQDPAMQINSANALCSLAAANSDIHSALVASRCVPLLAGLLIRGGDAARANVAAVLVTMMKDEEARSQIQECGALSSLVRLVCMLLDERSASGGGSPPSPSPSPSPDPGGVLCNTVGALAEAAKYPELRRSLMQVEFGESLGALLRCLKEAPEPAQVNAAAALCHLCREQSAAVQLGRLRGVELLKLVTRQHPGPRARYPHPVPSAHMSEAVGARPDDWGGGSPGPGSGCSPTSWTRPSSRLRHNASRALARLQEQLTAMDEQVQAAAVARAAGRASATGTAAAAAGDIEVDEAPYALRGLSHDVLGGGSMAAAGGPDRRSDPPRAAWGLVDAEALAAEVEDEAAAIPRSALSRTFESVRSYKSYKDDDSDSLSVVITPPLPLAAY</sequence>
<feature type="region of interest" description="Disordered" evidence="4">
    <location>
        <begin position="1"/>
        <end position="134"/>
    </location>
</feature>
<feature type="compositionally biased region" description="Low complexity" evidence="4">
    <location>
        <begin position="167"/>
        <end position="215"/>
    </location>
</feature>
<dbReference type="SUPFAM" id="SSF48371">
    <property type="entry name" value="ARM repeat"/>
    <property type="match status" value="2"/>
</dbReference>
<reference evidence="5 6" key="1">
    <citation type="journal article" date="2010" name="Science">
        <title>Genomic analysis of organismal complexity in the multicellular green alga Volvox carteri.</title>
        <authorList>
            <person name="Prochnik S.E."/>
            <person name="Umen J."/>
            <person name="Nedelcu A.M."/>
            <person name="Hallmann A."/>
            <person name="Miller S.M."/>
            <person name="Nishii I."/>
            <person name="Ferris P."/>
            <person name="Kuo A."/>
            <person name="Mitros T."/>
            <person name="Fritz-Laylin L.K."/>
            <person name="Hellsten U."/>
            <person name="Chapman J."/>
            <person name="Simakov O."/>
            <person name="Rensing S.A."/>
            <person name="Terry A."/>
            <person name="Pangilinan J."/>
            <person name="Kapitonov V."/>
            <person name="Jurka J."/>
            <person name="Salamov A."/>
            <person name="Shapiro H."/>
            <person name="Schmutz J."/>
            <person name="Grimwood J."/>
            <person name="Lindquist E."/>
            <person name="Lucas S."/>
            <person name="Grigoriev I.V."/>
            <person name="Schmitt R."/>
            <person name="Kirk D."/>
            <person name="Rokhsar D.S."/>
        </authorList>
    </citation>
    <scope>NUCLEOTIDE SEQUENCE [LARGE SCALE GENOMIC DNA]</scope>
    <source>
        <strain evidence="6">f. Nagariensis / Eve</strain>
    </source>
</reference>
<feature type="region of interest" description="Disordered" evidence="4">
    <location>
        <begin position="167"/>
        <end position="229"/>
    </location>
</feature>
<feature type="coiled-coil region" evidence="3">
    <location>
        <begin position="956"/>
        <end position="983"/>
    </location>
</feature>
<dbReference type="KEGG" id="vcn:VOLCADRAFT_95541"/>
<dbReference type="SMART" id="SM00185">
    <property type="entry name" value="ARM"/>
    <property type="match status" value="7"/>
</dbReference>